<keyword evidence="2" id="KW-0732">Signal</keyword>
<name>A0A4C1TK00_EUMVA</name>
<evidence type="ECO:0000313" key="3">
    <source>
        <dbReference type="EMBL" id="GBP13621.1"/>
    </source>
</evidence>
<reference evidence="3 4" key="1">
    <citation type="journal article" date="2019" name="Commun. Biol.">
        <title>The bagworm genome reveals a unique fibroin gene that provides high tensile strength.</title>
        <authorList>
            <person name="Kono N."/>
            <person name="Nakamura H."/>
            <person name="Ohtoshi R."/>
            <person name="Tomita M."/>
            <person name="Numata K."/>
            <person name="Arakawa K."/>
        </authorList>
    </citation>
    <scope>NUCLEOTIDE SEQUENCE [LARGE SCALE GENOMIC DNA]</scope>
</reference>
<evidence type="ECO:0000313" key="4">
    <source>
        <dbReference type="Proteomes" id="UP000299102"/>
    </source>
</evidence>
<keyword evidence="4" id="KW-1185">Reference proteome</keyword>
<evidence type="ECO:0000256" key="2">
    <source>
        <dbReference type="SAM" id="SignalP"/>
    </source>
</evidence>
<organism evidence="3 4">
    <name type="scientific">Eumeta variegata</name>
    <name type="common">Bagworm moth</name>
    <name type="synonym">Eumeta japonica</name>
    <dbReference type="NCBI Taxonomy" id="151549"/>
    <lineage>
        <taxon>Eukaryota</taxon>
        <taxon>Metazoa</taxon>
        <taxon>Ecdysozoa</taxon>
        <taxon>Arthropoda</taxon>
        <taxon>Hexapoda</taxon>
        <taxon>Insecta</taxon>
        <taxon>Pterygota</taxon>
        <taxon>Neoptera</taxon>
        <taxon>Endopterygota</taxon>
        <taxon>Lepidoptera</taxon>
        <taxon>Glossata</taxon>
        <taxon>Ditrysia</taxon>
        <taxon>Tineoidea</taxon>
        <taxon>Psychidae</taxon>
        <taxon>Oiketicinae</taxon>
        <taxon>Eumeta</taxon>
    </lineage>
</organism>
<dbReference type="AlphaFoldDB" id="A0A4C1TK00"/>
<evidence type="ECO:0000256" key="1">
    <source>
        <dbReference type="SAM" id="MobiDB-lite"/>
    </source>
</evidence>
<sequence length="191" mass="21278">MALCWSDYIIIVIAIDPLPCLGEHVQPSLPDVGIVYGTRTEPARRARARGPRLGIGNVRSPLLHERERARTHENRSRWITSAVSIQIPTCGSIPSKTVSEYSRYISLTYLFAYRARVLSSQIRSPRWLDGCVADRSSKLVRTSFAASRERRVMACICFGGVHYASEDGRQKSRVTTAAAKRSSGNVSKKKV</sequence>
<feature type="signal peptide" evidence="2">
    <location>
        <begin position="1"/>
        <end position="22"/>
    </location>
</feature>
<comment type="caution">
    <text evidence="3">The sequence shown here is derived from an EMBL/GenBank/DDBJ whole genome shotgun (WGS) entry which is preliminary data.</text>
</comment>
<dbReference type="EMBL" id="BGZK01000058">
    <property type="protein sequence ID" value="GBP13621.1"/>
    <property type="molecule type" value="Genomic_DNA"/>
</dbReference>
<dbReference type="Proteomes" id="UP000299102">
    <property type="component" value="Unassembled WGS sequence"/>
</dbReference>
<proteinExistence type="predicted"/>
<feature type="region of interest" description="Disordered" evidence="1">
    <location>
        <begin position="172"/>
        <end position="191"/>
    </location>
</feature>
<gene>
    <name evidence="3" type="ORF">EVAR_6959_1</name>
</gene>
<feature type="chain" id="PRO_5020036725" evidence="2">
    <location>
        <begin position="23"/>
        <end position="191"/>
    </location>
</feature>
<feature type="compositionally biased region" description="Polar residues" evidence="1">
    <location>
        <begin position="182"/>
        <end position="191"/>
    </location>
</feature>
<protein>
    <submittedName>
        <fullName evidence="3">Uncharacterized protein</fullName>
    </submittedName>
</protein>
<accession>A0A4C1TK00</accession>